<name>A0ABP4UPL9_9ACTN</name>
<dbReference type="InterPro" id="IPR043519">
    <property type="entry name" value="NT_sf"/>
</dbReference>
<dbReference type="Proteomes" id="UP001500618">
    <property type="component" value="Unassembled WGS sequence"/>
</dbReference>
<evidence type="ECO:0000313" key="3">
    <source>
        <dbReference type="Proteomes" id="UP001500618"/>
    </source>
</evidence>
<dbReference type="InterPro" id="IPR007344">
    <property type="entry name" value="GrpB/CoaE"/>
</dbReference>
<reference evidence="3" key="1">
    <citation type="journal article" date="2019" name="Int. J. Syst. Evol. Microbiol.">
        <title>The Global Catalogue of Microorganisms (GCM) 10K type strain sequencing project: providing services to taxonomists for standard genome sequencing and annotation.</title>
        <authorList>
            <consortium name="The Broad Institute Genomics Platform"/>
            <consortium name="The Broad Institute Genome Sequencing Center for Infectious Disease"/>
            <person name="Wu L."/>
            <person name="Ma J."/>
        </authorList>
    </citation>
    <scope>NUCLEOTIDE SEQUENCE [LARGE SCALE GENOMIC DNA]</scope>
    <source>
        <strain evidence="3">JCM 14718</strain>
    </source>
</reference>
<dbReference type="Pfam" id="PF04229">
    <property type="entry name" value="GrpB"/>
    <property type="match status" value="1"/>
</dbReference>
<dbReference type="SUPFAM" id="SSF81301">
    <property type="entry name" value="Nucleotidyltransferase"/>
    <property type="match status" value="1"/>
</dbReference>
<keyword evidence="1" id="KW-0173">Coenzyme A biosynthesis</keyword>
<accession>A0ABP4UPL9</accession>
<dbReference type="PANTHER" id="PTHR34822:SF1">
    <property type="entry name" value="GRPB FAMILY PROTEIN"/>
    <property type="match status" value="1"/>
</dbReference>
<comment type="caution">
    <text evidence="2">The sequence shown here is derived from an EMBL/GenBank/DDBJ whole genome shotgun (WGS) entry which is preliminary data.</text>
</comment>
<protein>
    <submittedName>
        <fullName evidence="2">GrpB family protein</fullName>
    </submittedName>
</protein>
<dbReference type="PANTHER" id="PTHR34822">
    <property type="entry name" value="GRPB DOMAIN PROTEIN (AFU_ORTHOLOGUE AFUA_1G01530)"/>
    <property type="match status" value="1"/>
</dbReference>
<evidence type="ECO:0000256" key="1">
    <source>
        <dbReference type="ARBA" id="ARBA00022993"/>
    </source>
</evidence>
<dbReference type="EMBL" id="BAAANY010000032">
    <property type="protein sequence ID" value="GAA1707769.1"/>
    <property type="molecule type" value="Genomic_DNA"/>
</dbReference>
<proteinExistence type="predicted"/>
<organism evidence="2 3">
    <name type="scientific">Fodinicola feengrottensis</name>
    <dbReference type="NCBI Taxonomy" id="435914"/>
    <lineage>
        <taxon>Bacteria</taxon>
        <taxon>Bacillati</taxon>
        <taxon>Actinomycetota</taxon>
        <taxon>Actinomycetes</taxon>
        <taxon>Mycobacteriales</taxon>
        <taxon>Fodinicola</taxon>
    </lineage>
</organism>
<evidence type="ECO:0000313" key="2">
    <source>
        <dbReference type="EMBL" id="GAA1707769.1"/>
    </source>
</evidence>
<dbReference type="Gene3D" id="3.30.460.10">
    <property type="entry name" value="Beta Polymerase, domain 2"/>
    <property type="match status" value="1"/>
</dbReference>
<sequence>MPTDDTPLGAIEPHNAPITLTEYDPQWPLLYQREAERIHSLLGPTAVRIEHAGSTSVPGLVAKPIIDIVLAVPDSADEPAYVPALVAAGYVLRIREPQWFEHRLLKGPDTNINLHVFTVGAAEIDRMLRFRDRLRSNDTERERYAARKRELAQQTWQRVQDYADAKTEVIRTIVDEPRQADDGDQLPTL</sequence>
<keyword evidence="3" id="KW-1185">Reference proteome</keyword>
<dbReference type="RefSeq" id="WP_344314163.1">
    <property type="nucleotide sequence ID" value="NZ_BAAANY010000032.1"/>
</dbReference>
<gene>
    <name evidence="2" type="ORF">GCM10009765_66610</name>
</gene>